<organism evidence="1 2">
    <name type="scientific">Holotrichia oblita</name>
    <name type="common">Chafer beetle</name>
    <dbReference type="NCBI Taxonomy" id="644536"/>
    <lineage>
        <taxon>Eukaryota</taxon>
        <taxon>Metazoa</taxon>
        <taxon>Ecdysozoa</taxon>
        <taxon>Arthropoda</taxon>
        <taxon>Hexapoda</taxon>
        <taxon>Insecta</taxon>
        <taxon>Pterygota</taxon>
        <taxon>Neoptera</taxon>
        <taxon>Endopterygota</taxon>
        <taxon>Coleoptera</taxon>
        <taxon>Polyphaga</taxon>
        <taxon>Scarabaeiformia</taxon>
        <taxon>Scarabaeidae</taxon>
        <taxon>Melolonthinae</taxon>
        <taxon>Holotrichia</taxon>
    </lineage>
</organism>
<evidence type="ECO:0000313" key="1">
    <source>
        <dbReference type="EMBL" id="KAI4455733.1"/>
    </source>
</evidence>
<sequence>MDTSERDFKTREEHWALIVDYLEINPFLLKSKFQHAGGDHHEFKIRWEELVLQLNNLGYGAKSLSKWARAIPLTVLEERLMAVMGWRTVAGDVNKEIGLAPWPTSTTACNGVSPPLATRQATPPPTPGTSLEVPPPLAALQVVPPETLPACCKVVPDLRPMHRKEQASKGPSTPITRRVVPGRTEQTRKFVTLSHMHTENMAVLKSIDRNVVRLAHAVESLTFAVEKLSTIQDQEQ</sequence>
<name>A0ACB9SLR8_HOLOL</name>
<reference evidence="1" key="1">
    <citation type="submission" date="2022-04" db="EMBL/GenBank/DDBJ databases">
        <title>Chromosome-scale genome assembly of Holotrichia oblita Faldermann.</title>
        <authorList>
            <person name="Rongchong L."/>
        </authorList>
    </citation>
    <scope>NUCLEOTIDE SEQUENCE</scope>
    <source>
        <strain evidence="1">81SQS9</strain>
    </source>
</reference>
<dbReference type="EMBL" id="CM043023">
    <property type="protein sequence ID" value="KAI4455733.1"/>
    <property type="molecule type" value="Genomic_DNA"/>
</dbReference>
<evidence type="ECO:0000313" key="2">
    <source>
        <dbReference type="Proteomes" id="UP001056778"/>
    </source>
</evidence>
<gene>
    <name evidence="1" type="ORF">MML48_9g00002696</name>
</gene>
<accession>A0ACB9SLR8</accession>
<protein>
    <submittedName>
        <fullName evidence="1">Uncharacterized protein</fullName>
    </submittedName>
</protein>
<keyword evidence="2" id="KW-1185">Reference proteome</keyword>
<dbReference type="Proteomes" id="UP001056778">
    <property type="component" value="Chromosome 9"/>
</dbReference>
<comment type="caution">
    <text evidence="1">The sequence shown here is derived from an EMBL/GenBank/DDBJ whole genome shotgun (WGS) entry which is preliminary data.</text>
</comment>
<proteinExistence type="predicted"/>